<feature type="compositionally biased region" description="Basic and acidic residues" evidence="5">
    <location>
        <begin position="362"/>
        <end position="384"/>
    </location>
</feature>
<sequence>MAAGGAEEHFAKKLANNEKIIRDKAVNKLRAWIRSRPKDSPGFSEVDLLKIWKGLFYCMWMSDKPLIQEELALNISQLIVSFRNGQSVVLFIKTFFKTMQREWHGIDRLRLDKFYLLIRFFVKETFNFLKKSGWEDQLVSEVSSIFNDEPMNPTSQAVPDGIRLHLISVYLVELGSIINDQVQTTVLLKLLDPLFLLAAHSKSKNSLLYKLFSVICLPGNNYTKICFCCSTTVTSAVRKSLFEYLVQCDTDESDEKQKTVAIKVDFTAVADRLFTLASDRNILGRNRKQLFGWAKRLRKSTGEHEEGHPVQHNEILNGIPVVGLKRKAACEPSDVTNGVTEDNYEGKNHAKEGKRKRKKKKHSDEKIEKEEEKHTEEFTEEKEKPKGKRKKSEENLGNTVSCLGEGVTPEEGKVELKKKKKKKKSPVDDNDRTTTSKKSNSDHKHGLEESGITNGDNSSEEQQSNEPLVNGSSENDSSAVNGDLNISPENNDQALSSRVTRKALRRATGPNSEAFAKFQKNSTPPAFVRKCLAKTPSTEPRKSKTNRVKNQPPGSAPAKGSHKKVRIEMSKNTAHTTQDYQRSLKDSPKIPFDAQKTPTQGLLKSPPQPRRIPMVVRKAGSSTDPGQRRKKQPKAAQRPKAFDFF</sequence>
<dbReference type="InterPro" id="IPR010301">
    <property type="entry name" value="RRP1"/>
</dbReference>
<comment type="caution">
    <text evidence="6">The sequence shown here is derived from an EMBL/GenBank/DDBJ whole genome shotgun (WGS) entry which is preliminary data.</text>
</comment>
<dbReference type="Pfam" id="PF05997">
    <property type="entry name" value="Nop52"/>
    <property type="match status" value="1"/>
</dbReference>
<gene>
    <name evidence="6" type="primary">RRP1B</name>
    <name evidence="6" type="ORF">OS493_018277</name>
</gene>
<protein>
    <submittedName>
        <fullName evidence="6">Ribosomal RNA processing protein 1 B</fullName>
    </submittedName>
</protein>
<organism evidence="6 7">
    <name type="scientific">Desmophyllum pertusum</name>
    <dbReference type="NCBI Taxonomy" id="174260"/>
    <lineage>
        <taxon>Eukaryota</taxon>
        <taxon>Metazoa</taxon>
        <taxon>Cnidaria</taxon>
        <taxon>Anthozoa</taxon>
        <taxon>Hexacorallia</taxon>
        <taxon>Scleractinia</taxon>
        <taxon>Caryophylliina</taxon>
        <taxon>Caryophylliidae</taxon>
        <taxon>Desmophyllum</taxon>
    </lineage>
</organism>
<feature type="compositionally biased region" description="Polar residues" evidence="5">
    <location>
        <begin position="570"/>
        <end position="581"/>
    </location>
</feature>
<keyword evidence="3" id="KW-0698">rRNA processing</keyword>
<evidence type="ECO:0000313" key="7">
    <source>
        <dbReference type="Proteomes" id="UP001163046"/>
    </source>
</evidence>
<feature type="compositionally biased region" description="Polar residues" evidence="5">
    <location>
        <begin position="487"/>
        <end position="498"/>
    </location>
</feature>
<feature type="compositionally biased region" description="Basic and acidic residues" evidence="5">
    <location>
        <begin position="425"/>
        <end position="448"/>
    </location>
</feature>
<evidence type="ECO:0000256" key="4">
    <source>
        <dbReference type="ARBA" id="ARBA00023242"/>
    </source>
</evidence>
<evidence type="ECO:0000256" key="5">
    <source>
        <dbReference type="SAM" id="MobiDB-lite"/>
    </source>
</evidence>
<evidence type="ECO:0000256" key="2">
    <source>
        <dbReference type="ARBA" id="ARBA00006374"/>
    </source>
</evidence>
<dbReference type="GO" id="GO:0030688">
    <property type="term" value="C:preribosome, small subunit precursor"/>
    <property type="evidence" value="ECO:0007669"/>
    <property type="project" value="InterPro"/>
</dbReference>
<dbReference type="Proteomes" id="UP001163046">
    <property type="component" value="Unassembled WGS sequence"/>
</dbReference>
<dbReference type="OrthoDB" id="2019504at2759"/>
<dbReference type="PANTHER" id="PTHR13026">
    <property type="entry name" value="NNP-1 PROTEIN NOVEL NUCLEAR PROTEIN 1 NOP52"/>
    <property type="match status" value="1"/>
</dbReference>
<proteinExistence type="inferred from homology"/>
<accession>A0A9X0CGJ7</accession>
<feature type="region of interest" description="Disordered" evidence="5">
    <location>
        <begin position="332"/>
        <end position="645"/>
    </location>
</feature>
<comment type="similarity">
    <text evidence="2">Belongs to the RRP1 family.</text>
</comment>
<keyword evidence="7" id="KW-1185">Reference proteome</keyword>
<name>A0A9X0CGJ7_9CNID</name>
<dbReference type="GO" id="GO:0005634">
    <property type="term" value="C:nucleus"/>
    <property type="evidence" value="ECO:0007669"/>
    <property type="project" value="UniProtKB-SubCell"/>
</dbReference>
<feature type="compositionally biased region" description="Polar residues" evidence="5">
    <location>
        <begin position="451"/>
        <end position="480"/>
    </location>
</feature>
<evidence type="ECO:0000256" key="1">
    <source>
        <dbReference type="ARBA" id="ARBA00004123"/>
    </source>
</evidence>
<dbReference type="AlphaFoldDB" id="A0A9X0CGJ7"/>
<comment type="subcellular location">
    <subcellularLocation>
        <location evidence="1">Nucleus</location>
    </subcellularLocation>
</comment>
<keyword evidence="4" id="KW-0539">Nucleus</keyword>
<dbReference type="GO" id="GO:0006364">
    <property type="term" value="P:rRNA processing"/>
    <property type="evidence" value="ECO:0007669"/>
    <property type="project" value="UniProtKB-KW"/>
</dbReference>
<dbReference type="PANTHER" id="PTHR13026:SF0">
    <property type="entry name" value="RIBOSOMAL RNA PROCESSING 1B"/>
    <property type="match status" value="1"/>
</dbReference>
<evidence type="ECO:0000313" key="6">
    <source>
        <dbReference type="EMBL" id="KAJ7333102.1"/>
    </source>
</evidence>
<dbReference type="EMBL" id="MU827787">
    <property type="protein sequence ID" value="KAJ7333102.1"/>
    <property type="molecule type" value="Genomic_DNA"/>
</dbReference>
<reference evidence="6" key="1">
    <citation type="submission" date="2023-01" db="EMBL/GenBank/DDBJ databases">
        <title>Genome assembly of the deep-sea coral Lophelia pertusa.</title>
        <authorList>
            <person name="Herrera S."/>
            <person name="Cordes E."/>
        </authorList>
    </citation>
    <scope>NUCLEOTIDE SEQUENCE</scope>
    <source>
        <strain evidence="6">USNM1676648</strain>
        <tissue evidence="6">Polyp</tissue>
    </source>
</reference>
<evidence type="ECO:0000256" key="3">
    <source>
        <dbReference type="ARBA" id="ARBA00022552"/>
    </source>
</evidence>
<feature type="compositionally biased region" description="Basic residues" evidence="5">
    <location>
        <begin position="352"/>
        <end position="361"/>
    </location>
</feature>